<feature type="repeat" description="ANK" evidence="3">
    <location>
        <begin position="523"/>
        <end position="555"/>
    </location>
</feature>
<dbReference type="SUPFAM" id="SSF48403">
    <property type="entry name" value="Ankyrin repeat"/>
    <property type="match status" value="1"/>
</dbReference>
<evidence type="ECO:0000313" key="7">
    <source>
        <dbReference type="Proteomes" id="UP000507470"/>
    </source>
</evidence>
<dbReference type="InterPro" id="IPR036770">
    <property type="entry name" value="Ankyrin_rpt-contain_sf"/>
</dbReference>
<dbReference type="Pfam" id="PF12796">
    <property type="entry name" value="Ank_2"/>
    <property type="match status" value="2"/>
</dbReference>
<sequence length="593" mass="67949">MTELKKSVESLKKANEDMTVEVNKLKLSHEDTVPWNIRAQNSEILVEWKDKDKIFITTRGATHVLKCIKENSSVTIIASSGVGKMATLRHVALQMGKEGYDLLLVTDPRDIVKFYNQFRKRYNMCLSKVEKESIAEVYLKEKAPEIKDFYHLYVCFPLLCKLYYENPAHTIIDFFQNPFTVYEADIDKLQKKGFFGKYCALALCVMFNNNLKEEILTEGMNEETKTIIENTCEACKLHRGTSRLTLQDELNSFIHTFLKKEQNIYRTINDKMFDFLVYYFGRKIITCMIKYAHSSFIKERFLLGKLDNVDQFKTVVFPDNHEMYIQRMIDDWSKGKVDDVFSNINMNISQFRQTFLCCLNKLDVTYHKQLALTCDCRSNETTPLKLAAQECLTEIVRMLLDKGADYNTCENNGVSSVMCACRYGHTEIVGMLLDIGADYNTCENNCVSSVIVACRYGHTEIVRMLLDKGADYNTCENKDKGANYDTCNNDGWSPVLSACRYGHIEIVRMLLNKGADYDICNNDVWSPVLIACSYGHTEIVRMLLDKGAVFNKRNSNGLSPVILSCIREHAESTEIVKMLLDKGAEYNTRSSGG</sequence>
<feature type="coiled-coil region" evidence="4">
    <location>
        <begin position="1"/>
        <end position="28"/>
    </location>
</feature>
<feature type="repeat" description="ANK" evidence="3">
    <location>
        <begin position="490"/>
        <end position="522"/>
    </location>
</feature>
<feature type="domain" description="Novel STAND NTPase 3" evidence="5">
    <location>
        <begin position="55"/>
        <end position="117"/>
    </location>
</feature>
<keyword evidence="7" id="KW-1185">Reference proteome</keyword>
<evidence type="ECO:0000256" key="1">
    <source>
        <dbReference type="ARBA" id="ARBA00022737"/>
    </source>
</evidence>
<protein>
    <recommendedName>
        <fullName evidence="5">Novel STAND NTPase 3 domain-containing protein</fullName>
    </recommendedName>
</protein>
<feature type="repeat" description="ANK" evidence="3">
    <location>
        <begin position="412"/>
        <end position="444"/>
    </location>
</feature>
<reference evidence="6 7" key="1">
    <citation type="submission" date="2020-06" db="EMBL/GenBank/DDBJ databases">
        <authorList>
            <person name="Li R."/>
            <person name="Bekaert M."/>
        </authorList>
    </citation>
    <scope>NUCLEOTIDE SEQUENCE [LARGE SCALE GENOMIC DNA]</scope>
    <source>
        <strain evidence="7">wild</strain>
    </source>
</reference>
<feature type="repeat" description="ANK" evidence="3">
    <location>
        <begin position="379"/>
        <end position="411"/>
    </location>
</feature>
<dbReference type="PANTHER" id="PTHR24141">
    <property type="entry name" value="2-5A-DEPENDENT RIBONUCLEASE"/>
    <property type="match status" value="1"/>
</dbReference>
<evidence type="ECO:0000256" key="4">
    <source>
        <dbReference type="SAM" id="Coils"/>
    </source>
</evidence>
<dbReference type="Proteomes" id="UP000507470">
    <property type="component" value="Unassembled WGS sequence"/>
</dbReference>
<dbReference type="SMART" id="SM00248">
    <property type="entry name" value="ANK"/>
    <property type="match status" value="6"/>
</dbReference>
<dbReference type="PROSITE" id="PS50088">
    <property type="entry name" value="ANK_REPEAT"/>
    <property type="match status" value="6"/>
</dbReference>
<dbReference type="InterPro" id="IPR049050">
    <property type="entry name" value="nSTAND3"/>
</dbReference>
<keyword evidence="4" id="KW-0175">Coiled coil</keyword>
<accession>A0A6J8BN87</accession>
<evidence type="ECO:0000256" key="3">
    <source>
        <dbReference type="PROSITE-ProRule" id="PRU00023"/>
    </source>
</evidence>
<dbReference type="GO" id="GO:0004540">
    <property type="term" value="F:RNA nuclease activity"/>
    <property type="evidence" value="ECO:0007669"/>
    <property type="project" value="TreeGrafter"/>
</dbReference>
<dbReference type="OrthoDB" id="194358at2759"/>
<dbReference type="EMBL" id="CACVKT020003687">
    <property type="protein sequence ID" value="CAC5385132.1"/>
    <property type="molecule type" value="Genomic_DNA"/>
</dbReference>
<dbReference type="GO" id="GO:0003723">
    <property type="term" value="F:RNA binding"/>
    <property type="evidence" value="ECO:0007669"/>
    <property type="project" value="TreeGrafter"/>
</dbReference>
<organism evidence="6 7">
    <name type="scientific">Mytilus coruscus</name>
    <name type="common">Sea mussel</name>
    <dbReference type="NCBI Taxonomy" id="42192"/>
    <lineage>
        <taxon>Eukaryota</taxon>
        <taxon>Metazoa</taxon>
        <taxon>Spiralia</taxon>
        <taxon>Lophotrochozoa</taxon>
        <taxon>Mollusca</taxon>
        <taxon>Bivalvia</taxon>
        <taxon>Autobranchia</taxon>
        <taxon>Pteriomorphia</taxon>
        <taxon>Mytilida</taxon>
        <taxon>Mytiloidea</taxon>
        <taxon>Mytilidae</taxon>
        <taxon>Mytilinae</taxon>
        <taxon>Mytilus</taxon>
    </lineage>
</organism>
<keyword evidence="1" id="KW-0677">Repeat</keyword>
<dbReference type="PROSITE" id="PS50297">
    <property type="entry name" value="ANK_REP_REGION"/>
    <property type="match status" value="6"/>
</dbReference>
<dbReference type="PANTHER" id="PTHR24141:SF1">
    <property type="entry name" value="2-5A-DEPENDENT RIBONUCLEASE"/>
    <property type="match status" value="1"/>
</dbReference>
<dbReference type="AlphaFoldDB" id="A0A6J8BN87"/>
<evidence type="ECO:0000313" key="6">
    <source>
        <dbReference type="EMBL" id="CAC5385132.1"/>
    </source>
</evidence>
<feature type="repeat" description="ANK" evidence="3">
    <location>
        <begin position="556"/>
        <end position="591"/>
    </location>
</feature>
<dbReference type="Pfam" id="PF13637">
    <property type="entry name" value="Ank_4"/>
    <property type="match status" value="1"/>
</dbReference>
<gene>
    <name evidence="6" type="ORF">MCOR_20707</name>
</gene>
<keyword evidence="2 3" id="KW-0040">ANK repeat</keyword>
<dbReference type="InterPro" id="IPR002110">
    <property type="entry name" value="Ankyrin_rpt"/>
</dbReference>
<dbReference type="Gene3D" id="1.25.40.20">
    <property type="entry name" value="Ankyrin repeat-containing domain"/>
    <property type="match status" value="2"/>
</dbReference>
<evidence type="ECO:0000256" key="2">
    <source>
        <dbReference type="ARBA" id="ARBA00023043"/>
    </source>
</evidence>
<dbReference type="GO" id="GO:0006396">
    <property type="term" value="P:RNA processing"/>
    <property type="evidence" value="ECO:0007669"/>
    <property type="project" value="TreeGrafter"/>
</dbReference>
<name>A0A6J8BN87_MYTCO</name>
<proteinExistence type="predicted"/>
<feature type="repeat" description="ANK" evidence="3">
    <location>
        <begin position="445"/>
        <end position="477"/>
    </location>
</feature>
<dbReference type="Pfam" id="PF20720">
    <property type="entry name" value="nSTAND3"/>
    <property type="match status" value="1"/>
</dbReference>
<evidence type="ECO:0000259" key="5">
    <source>
        <dbReference type="Pfam" id="PF20720"/>
    </source>
</evidence>